<dbReference type="Proteomes" id="UP000324222">
    <property type="component" value="Unassembled WGS sequence"/>
</dbReference>
<dbReference type="SUPFAM" id="SSF49899">
    <property type="entry name" value="Concanavalin A-like lectins/glucanases"/>
    <property type="match status" value="1"/>
</dbReference>
<accession>A0A5B7GMP2</accession>
<dbReference type="AlphaFoldDB" id="A0A5B7GMP2"/>
<dbReference type="OrthoDB" id="10011303at2759"/>
<reference evidence="2 3" key="1">
    <citation type="submission" date="2019-05" db="EMBL/GenBank/DDBJ databases">
        <title>Another draft genome of Portunus trituberculatus and its Hox gene families provides insights of decapod evolution.</title>
        <authorList>
            <person name="Jeong J.-H."/>
            <person name="Song I."/>
            <person name="Kim S."/>
            <person name="Choi T."/>
            <person name="Kim D."/>
            <person name="Ryu S."/>
            <person name="Kim W."/>
        </authorList>
    </citation>
    <scope>NUCLEOTIDE SEQUENCE [LARGE SCALE GENOMIC DNA]</scope>
    <source>
        <tissue evidence="2">Muscle</tissue>
    </source>
</reference>
<evidence type="ECO:0000313" key="2">
    <source>
        <dbReference type="EMBL" id="MPC61361.1"/>
    </source>
</evidence>
<proteinExistence type="predicted"/>
<sequence>MKYFLQLVFSFNPGGGAATMRTKQSFNDGVWHNAVMERRGEEGILLVDGFQLARSSSRGESTSIDLQLCNSMSTQYMTRN</sequence>
<evidence type="ECO:0000313" key="3">
    <source>
        <dbReference type="Proteomes" id="UP000324222"/>
    </source>
</evidence>
<gene>
    <name evidence="2" type="primary">LAMA3</name>
    <name evidence="2" type="ORF">E2C01_055431</name>
</gene>
<dbReference type="CDD" id="cd00110">
    <property type="entry name" value="LamG"/>
    <property type="match status" value="1"/>
</dbReference>
<protein>
    <submittedName>
        <fullName evidence="2">Laminin subunit alpha-3</fullName>
    </submittedName>
</protein>
<dbReference type="Pfam" id="PF02210">
    <property type="entry name" value="Laminin_G_2"/>
    <property type="match status" value="1"/>
</dbReference>
<comment type="caution">
    <text evidence="2">The sequence shown here is derived from an EMBL/GenBank/DDBJ whole genome shotgun (WGS) entry which is preliminary data.</text>
</comment>
<keyword evidence="3" id="KW-1185">Reference proteome</keyword>
<dbReference type="InterPro" id="IPR001791">
    <property type="entry name" value="Laminin_G"/>
</dbReference>
<dbReference type="Gene3D" id="2.60.120.200">
    <property type="match status" value="1"/>
</dbReference>
<evidence type="ECO:0000259" key="1">
    <source>
        <dbReference type="Pfam" id="PF02210"/>
    </source>
</evidence>
<organism evidence="2 3">
    <name type="scientific">Portunus trituberculatus</name>
    <name type="common">Swimming crab</name>
    <name type="synonym">Neptunus trituberculatus</name>
    <dbReference type="NCBI Taxonomy" id="210409"/>
    <lineage>
        <taxon>Eukaryota</taxon>
        <taxon>Metazoa</taxon>
        <taxon>Ecdysozoa</taxon>
        <taxon>Arthropoda</taxon>
        <taxon>Crustacea</taxon>
        <taxon>Multicrustacea</taxon>
        <taxon>Malacostraca</taxon>
        <taxon>Eumalacostraca</taxon>
        <taxon>Eucarida</taxon>
        <taxon>Decapoda</taxon>
        <taxon>Pleocyemata</taxon>
        <taxon>Brachyura</taxon>
        <taxon>Eubrachyura</taxon>
        <taxon>Portunoidea</taxon>
        <taxon>Portunidae</taxon>
        <taxon>Portuninae</taxon>
        <taxon>Portunus</taxon>
    </lineage>
</organism>
<dbReference type="EMBL" id="VSRR010018458">
    <property type="protein sequence ID" value="MPC61361.1"/>
    <property type="molecule type" value="Genomic_DNA"/>
</dbReference>
<dbReference type="InterPro" id="IPR013320">
    <property type="entry name" value="ConA-like_dom_sf"/>
</dbReference>
<name>A0A5B7GMP2_PORTR</name>
<feature type="domain" description="Laminin G" evidence="1">
    <location>
        <begin position="6"/>
        <end position="63"/>
    </location>
</feature>